<evidence type="ECO:0000313" key="3">
    <source>
        <dbReference type="EMBL" id="MXO60660.1"/>
    </source>
</evidence>
<dbReference type="GO" id="GO:0003857">
    <property type="term" value="F:(3S)-3-hydroxyacyl-CoA dehydrogenase (NAD+) activity"/>
    <property type="evidence" value="ECO:0007669"/>
    <property type="project" value="TreeGrafter"/>
</dbReference>
<evidence type="ECO:0000259" key="2">
    <source>
        <dbReference type="Pfam" id="PF22622"/>
    </source>
</evidence>
<evidence type="ECO:0000259" key="1">
    <source>
        <dbReference type="Pfam" id="PF01575"/>
    </source>
</evidence>
<dbReference type="Proteomes" id="UP000433652">
    <property type="component" value="Unassembled WGS sequence"/>
</dbReference>
<comment type="caution">
    <text evidence="3">The sequence shown here is derived from an EMBL/GenBank/DDBJ whole genome shotgun (WGS) entry which is preliminary data.</text>
</comment>
<keyword evidence="4" id="KW-1185">Reference proteome</keyword>
<dbReference type="GO" id="GO:0004300">
    <property type="term" value="F:enoyl-CoA hydratase activity"/>
    <property type="evidence" value="ECO:0007669"/>
    <property type="project" value="TreeGrafter"/>
</dbReference>
<gene>
    <name evidence="3" type="ORF">GRI89_14035</name>
</gene>
<feature type="domain" description="Peroxisomal multifunctional enzyme type 2-like N-terminal" evidence="2">
    <location>
        <begin position="18"/>
        <end position="144"/>
    </location>
</feature>
<dbReference type="SUPFAM" id="SSF54637">
    <property type="entry name" value="Thioesterase/thiol ester dehydrase-isomerase"/>
    <property type="match status" value="2"/>
</dbReference>
<protein>
    <submittedName>
        <fullName evidence="3">3-alpha,7-alpha, 12-alpha-trihydroxy-5-beta-cholest-24-enoyl-CoA hydratase</fullName>
    </submittedName>
</protein>
<accession>A0A6I4SZJ7</accession>
<dbReference type="RefSeq" id="WP_159796931.1">
    <property type="nucleotide sequence ID" value="NZ_WTYM01000054.1"/>
</dbReference>
<dbReference type="AlphaFoldDB" id="A0A6I4SZJ7"/>
<dbReference type="EMBL" id="WTYM01000054">
    <property type="protein sequence ID" value="MXO60660.1"/>
    <property type="molecule type" value="Genomic_DNA"/>
</dbReference>
<evidence type="ECO:0000313" key="4">
    <source>
        <dbReference type="Proteomes" id="UP000433652"/>
    </source>
</evidence>
<dbReference type="InterPro" id="IPR002539">
    <property type="entry name" value="MaoC-like_dom"/>
</dbReference>
<dbReference type="InterPro" id="IPR029069">
    <property type="entry name" value="HotDog_dom_sf"/>
</dbReference>
<dbReference type="OrthoDB" id="9800237at2"/>
<dbReference type="GO" id="GO:0006635">
    <property type="term" value="P:fatty acid beta-oxidation"/>
    <property type="evidence" value="ECO:0007669"/>
    <property type="project" value="TreeGrafter"/>
</dbReference>
<dbReference type="GO" id="GO:0044594">
    <property type="term" value="F:17-beta-hydroxysteroid dehydrogenase (NAD+) activity"/>
    <property type="evidence" value="ECO:0007669"/>
    <property type="project" value="TreeGrafter"/>
</dbReference>
<sequence>MIDPHHLVGLPPETIRHRFERRDTILYALGVGAGQQGDERELFYVCEDRLVALPTMAVVLAYPGFWQMEPRYSIDWKQILHAEQSCDFYAPLPIEGHVRGELRIDAIVDKGANKGAFLRAERLIYSEPDNRLIARVRQISYLRGDGGCGSAGQQLEILPIVPDGPPDVQVTLATRPEQALLYRLSGDGNPLHYDPEVAKAAGFPSPILHGLCTYGYACRAILQAALPDNGFNLRKLQCRFTAPVYPGDRLEVEIWKTSDSARAFRVSVPARKTIVLDRGVAVFAEP</sequence>
<dbReference type="PANTHER" id="PTHR13078:SF56">
    <property type="entry name" value="PEROXISOMAL MULTIFUNCTIONAL ENZYME TYPE 2"/>
    <property type="match status" value="1"/>
</dbReference>
<feature type="domain" description="MaoC-like" evidence="1">
    <location>
        <begin position="162"/>
        <end position="263"/>
    </location>
</feature>
<dbReference type="Pfam" id="PF01575">
    <property type="entry name" value="MaoC_dehydratas"/>
    <property type="match status" value="1"/>
</dbReference>
<dbReference type="Pfam" id="PF22622">
    <property type="entry name" value="MFE-2_hydrat-2_N"/>
    <property type="match status" value="1"/>
</dbReference>
<dbReference type="PANTHER" id="PTHR13078">
    <property type="entry name" value="PEROXISOMAL MULTIFUNCTIONAL ENZYME TYPE 2-RELATED"/>
    <property type="match status" value="1"/>
</dbReference>
<dbReference type="CDD" id="cd03448">
    <property type="entry name" value="HDE_HSD"/>
    <property type="match status" value="1"/>
</dbReference>
<proteinExistence type="predicted"/>
<organism evidence="3 4">
    <name type="scientific">Croceibacterium salegens</name>
    <dbReference type="NCBI Taxonomy" id="1737568"/>
    <lineage>
        <taxon>Bacteria</taxon>
        <taxon>Pseudomonadati</taxon>
        <taxon>Pseudomonadota</taxon>
        <taxon>Alphaproteobacteria</taxon>
        <taxon>Sphingomonadales</taxon>
        <taxon>Erythrobacteraceae</taxon>
        <taxon>Croceibacterium</taxon>
    </lineage>
</organism>
<dbReference type="InterPro" id="IPR054357">
    <property type="entry name" value="MFE-2_N"/>
</dbReference>
<reference evidence="3 4" key="1">
    <citation type="submission" date="2019-12" db="EMBL/GenBank/DDBJ databases">
        <title>Genomic-based taxomic classification of the family Erythrobacteraceae.</title>
        <authorList>
            <person name="Xu L."/>
        </authorList>
    </citation>
    <scope>NUCLEOTIDE SEQUENCE [LARGE SCALE GENOMIC DNA]</scope>
    <source>
        <strain evidence="3 4">MCCC 1K01500</strain>
    </source>
</reference>
<dbReference type="Gene3D" id="3.10.129.10">
    <property type="entry name" value="Hotdog Thioesterase"/>
    <property type="match status" value="1"/>
</dbReference>
<name>A0A6I4SZJ7_9SPHN</name>